<evidence type="ECO:0008006" key="4">
    <source>
        <dbReference type="Google" id="ProtNLM"/>
    </source>
</evidence>
<keyword evidence="1" id="KW-0732">Signal</keyword>
<evidence type="ECO:0000313" key="2">
    <source>
        <dbReference type="EMBL" id="VVC75273.1"/>
    </source>
</evidence>
<accession>A0A5E4PFW0</accession>
<evidence type="ECO:0000256" key="1">
    <source>
        <dbReference type="SAM" id="SignalP"/>
    </source>
</evidence>
<dbReference type="RefSeq" id="WP_148338407.1">
    <property type="nucleotide sequence ID" value="NZ_LR699119.1"/>
</dbReference>
<evidence type="ECO:0000313" key="3">
    <source>
        <dbReference type="Proteomes" id="UP000324194"/>
    </source>
</evidence>
<dbReference type="EMBL" id="LR699119">
    <property type="protein sequence ID" value="VVC75273.1"/>
    <property type="molecule type" value="Genomic_DNA"/>
</dbReference>
<keyword evidence="3" id="KW-1185">Reference proteome</keyword>
<feature type="chain" id="PRO_5022679748" description="Surface antigen domain-containing protein" evidence="1">
    <location>
        <begin position="24"/>
        <end position="118"/>
    </location>
</feature>
<protein>
    <recommendedName>
        <fullName evidence="4">Surface antigen domain-containing protein</fullName>
    </recommendedName>
</protein>
<reference evidence="2 3" key="1">
    <citation type="submission" date="2019-08" db="EMBL/GenBank/DDBJ databases">
        <authorList>
            <person name="Guy L."/>
        </authorList>
    </citation>
    <scope>NUCLEOTIDE SEQUENCE [LARGE SCALE GENOMIC DNA]</scope>
    <source>
        <strain evidence="2 3">SGT-108</strain>
    </source>
</reference>
<feature type="signal peptide" evidence="1">
    <location>
        <begin position="1"/>
        <end position="23"/>
    </location>
</feature>
<dbReference type="OrthoDB" id="5402098at2"/>
<name>A0A5E4PFW0_9COXI</name>
<dbReference type="KEGG" id="asip:AQUSIP_05610"/>
<dbReference type="Proteomes" id="UP000324194">
    <property type="component" value="Chromosome 1"/>
</dbReference>
<dbReference type="AlphaFoldDB" id="A0A5E4PFW0"/>
<proteinExistence type="predicted"/>
<organism evidence="2 3">
    <name type="scientific">Aquicella siphonis</name>
    <dbReference type="NCBI Taxonomy" id="254247"/>
    <lineage>
        <taxon>Bacteria</taxon>
        <taxon>Pseudomonadati</taxon>
        <taxon>Pseudomonadota</taxon>
        <taxon>Gammaproteobacteria</taxon>
        <taxon>Legionellales</taxon>
        <taxon>Coxiellaceae</taxon>
        <taxon>Aquicella</taxon>
    </lineage>
</organism>
<gene>
    <name evidence="2" type="ORF">AQUSIP_05610</name>
</gene>
<sequence>MKTTTKISILCLFFCLVGLSAWAVNQAFMSNSAMSYFTKEDWQIFNKTQANVLDKTKDGDKTSWQNPGTGAFGYMIPSDTHKENGMTCRKLFFFNTANQIQGEGTYKFCKTNNKWMIY</sequence>